<dbReference type="EMBL" id="BAAFGZ010000111">
    <property type="protein sequence ID" value="GAB0135122.1"/>
    <property type="molecule type" value="Genomic_DNA"/>
</dbReference>
<dbReference type="Proteomes" id="UP001562357">
    <property type="component" value="Unassembled WGS sequence"/>
</dbReference>
<feature type="domain" description="Phosphatidate phosphatase APP1 catalytic" evidence="2">
    <location>
        <begin position="233"/>
        <end position="378"/>
    </location>
</feature>
<gene>
    <name evidence="3" type="primary">g3471</name>
    <name evidence="3" type="ORF">EsDP_00003471</name>
</gene>
<comment type="caution">
    <text evidence="3">The sequence shown here is derived from an EMBL/GenBank/DDBJ whole genome shotgun (WGS) entry which is preliminary data.</text>
</comment>
<dbReference type="InterPro" id="IPR019236">
    <property type="entry name" value="APP1_cat"/>
</dbReference>
<accession>A0ABQ0CNV4</accession>
<dbReference type="PANTHER" id="PTHR28208:SF2">
    <property type="entry name" value="PHOSPHATIDATE PHOSPHATASE APP1 CATALYTIC DOMAIN-CONTAINING PROTEIN"/>
    <property type="match status" value="1"/>
</dbReference>
<evidence type="ECO:0000259" key="2">
    <source>
        <dbReference type="Pfam" id="PF09949"/>
    </source>
</evidence>
<protein>
    <recommendedName>
        <fullName evidence="2">Phosphatidate phosphatase APP1 catalytic domain-containing protein</fullName>
    </recommendedName>
</protein>
<evidence type="ECO:0000256" key="1">
    <source>
        <dbReference type="SAM" id="Phobius"/>
    </source>
</evidence>
<organism evidence="3 4">
    <name type="scientific">Epichloe bromicola</name>
    <dbReference type="NCBI Taxonomy" id="79588"/>
    <lineage>
        <taxon>Eukaryota</taxon>
        <taxon>Fungi</taxon>
        <taxon>Dikarya</taxon>
        <taxon>Ascomycota</taxon>
        <taxon>Pezizomycotina</taxon>
        <taxon>Sordariomycetes</taxon>
        <taxon>Hypocreomycetidae</taxon>
        <taxon>Hypocreales</taxon>
        <taxon>Clavicipitaceae</taxon>
        <taxon>Epichloe</taxon>
    </lineage>
</organism>
<dbReference type="PANTHER" id="PTHR28208">
    <property type="entry name" value="PHOSPHATIDATE PHOSPHATASE APP1"/>
    <property type="match status" value="1"/>
</dbReference>
<keyword evidence="1" id="KW-0812">Transmembrane</keyword>
<dbReference type="InterPro" id="IPR052935">
    <property type="entry name" value="Mg2+_PAP"/>
</dbReference>
<evidence type="ECO:0000313" key="4">
    <source>
        <dbReference type="Proteomes" id="UP001562357"/>
    </source>
</evidence>
<keyword evidence="1" id="KW-0472">Membrane</keyword>
<name>A0ABQ0CNV4_9HYPO</name>
<keyword evidence="4" id="KW-1185">Reference proteome</keyword>
<evidence type="ECO:0000313" key="3">
    <source>
        <dbReference type="EMBL" id="GAB0135122.1"/>
    </source>
</evidence>
<sequence>MRAAVLVVGYSALGRAMPAGSPSGLESKLSSFVESGILNFPNGFPIGAAVEKALGVSSTDLAAQPTQVMNLPSYGNWTDSGWNLRIHGNVYKLPNVSQSKVDDLADVFLVGTSVKDLSDTEKAQARNVTRSIFVIQQANKNVTMNLVNDVAVRSNATGGAVNAEGGRQTIRMPHNTTTEGDFDAFVHLQNTTGPNGGFMKRGNETSEIQTLNVYAEGTDSGNATAYLVPPTGVTVISDIDDILRVTKIYQPTEGILNTFARPFTPWQNMPQIYANWSASLQNMHFHYLTTTPEQVTRTYMDYIYKTYPLGSFDTRPLNFSDAQATLHIRRFLLDKIFQTYPQRKFILVADTSNPDVMAAYPAMYKDYPGQVACILLRNTSSTDSGDKFPYDTSGFKDIPKDNYMFFHVPDDLTYLDVSNGHCLNSTIPQNVTFGLQGLPLGLGDKGSSAARFGASNVVIMVIPLVAAVLSANLVM</sequence>
<feature type="transmembrane region" description="Helical" evidence="1">
    <location>
        <begin position="452"/>
        <end position="474"/>
    </location>
</feature>
<keyword evidence="1" id="KW-1133">Transmembrane helix</keyword>
<reference evidence="4" key="1">
    <citation type="submission" date="2024-06" db="EMBL/GenBank/DDBJ databases">
        <title>Draft Genome Sequences of Epichloe bromicola Strains Isolated from Elymus ciliaris.</title>
        <authorList>
            <consortium name="Epichloe bromicola genome sequencing consortium"/>
            <person name="Miura A."/>
            <person name="Imano S."/>
            <person name="Ashida A."/>
            <person name="Sato I."/>
            <person name="Chiba S."/>
            <person name="Tanaka A."/>
            <person name="Camagna M."/>
            <person name="Takemoto D."/>
        </authorList>
    </citation>
    <scope>NUCLEOTIDE SEQUENCE [LARGE SCALE GENOMIC DNA]</scope>
    <source>
        <strain evidence="4">DP</strain>
    </source>
</reference>
<dbReference type="Pfam" id="PF09949">
    <property type="entry name" value="APP1_cat"/>
    <property type="match status" value="1"/>
</dbReference>
<proteinExistence type="predicted"/>